<evidence type="ECO:0000256" key="2">
    <source>
        <dbReference type="ARBA" id="ARBA00012534"/>
    </source>
</evidence>
<evidence type="ECO:0000313" key="10">
    <source>
        <dbReference type="EMBL" id="SOE00461.1"/>
    </source>
</evidence>
<dbReference type="InterPro" id="IPR029063">
    <property type="entry name" value="SAM-dependent_MTases_sf"/>
</dbReference>
<dbReference type="RefSeq" id="WP_097281219.1">
    <property type="nucleotide sequence ID" value="NZ_OCNJ01000012.1"/>
</dbReference>
<keyword evidence="6" id="KW-0145">Chemotaxis</keyword>
<dbReference type="Proteomes" id="UP000219621">
    <property type="component" value="Unassembled WGS sequence"/>
</dbReference>
<dbReference type="Pfam" id="PF01739">
    <property type="entry name" value="CheR"/>
    <property type="match status" value="1"/>
</dbReference>
<dbReference type="CDD" id="cd16434">
    <property type="entry name" value="CheB-CheR_fusion"/>
    <property type="match status" value="1"/>
</dbReference>
<dbReference type="Pfam" id="PF01339">
    <property type="entry name" value="CheB_methylest"/>
    <property type="match status" value="1"/>
</dbReference>
<protein>
    <recommendedName>
        <fullName evidence="2">protein-glutamate O-methyltransferase</fullName>
        <ecNumber evidence="2">2.1.1.80</ecNumber>
    </recommendedName>
</protein>
<dbReference type="PRINTS" id="PR00996">
    <property type="entry name" value="CHERMTFRASE"/>
</dbReference>
<keyword evidence="4" id="KW-0808">Transferase</keyword>
<keyword evidence="3" id="KW-0489">Methyltransferase</keyword>
<dbReference type="PANTHER" id="PTHR24422">
    <property type="entry name" value="CHEMOTAXIS PROTEIN METHYLTRANSFERASE"/>
    <property type="match status" value="1"/>
</dbReference>
<gene>
    <name evidence="10" type="ORF">SAMN05421508_112106</name>
</gene>
<dbReference type="SUPFAM" id="SSF55785">
    <property type="entry name" value="PYP-like sensor domain (PAS domain)"/>
    <property type="match status" value="1"/>
</dbReference>
<dbReference type="InterPro" id="IPR022641">
    <property type="entry name" value="CheR_N"/>
</dbReference>
<dbReference type="PROSITE" id="PS50122">
    <property type="entry name" value="CHEB"/>
    <property type="match status" value="1"/>
</dbReference>
<dbReference type="SUPFAM" id="SSF53335">
    <property type="entry name" value="S-adenosyl-L-methionine-dependent methyltransferases"/>
    <property type="match status" value="1"/>
</dbReference>
<dbReference type="Gene3D" id="3.40.50.180">
    <property type="entry name" value="Methylesterase CheB, C-terminal domain"/>
    <property type="match status" value="1"/>
</dbReference>
<evidence type="ECO:0000256" key="5">
    <source>
        <dbReference type="ARBA" id="ARBA00022691"/>
    </source>
</evidence>
<dbReference type="InterPro" id="IPR036804">
    <property type="entry name" value="CheR_N_sf"/>
</dbReference>
<dbReference type="Pfam" id="PF03705">
    <property type="entry name" value="CheR_N"/>
    <property type="match status" value="1"/>
</dbReference>
<name>A0A286GY95_9PROT</name>
<dbReference type="InterPro" id="IPR035965">
    <property type="entry name" value="PAS-like_dom_sf"/>
</dbReference>
<dbReference type="SMART" id="SM00138">
    <property type="entry name" value="MeTrc"/>
    <property type="match status" value="1"/>
</dbReference>
<dbReference type="SUPFAM" id="SSF47757">
    <property type="entry name" value="Chemotaxis receptor methyltransferase CheR, N-terminal domain"/>
    <property type="match status" value="1"/>
</dbReference>
<feature type="region of interest" description="Disordered" evidence="7">
    <location>
        <begin position="492"/>
        <end position="512"/>
    </location>
</feature>
<dbReference type="CDD" id="cd00130">
    <property type="entry name" value="PAS"/>
    <property type="match status" value="1"/>
</dbReference>
<evidence type="ECO:0000256" key="1">
    <source>
        <dbReference type="ARBA" id="ARBA00001541"/>
    </source>
</evidence>
<dbReference type="InterPro" id="IPR035909">
    <property type="entry name" value="CheB_C"/>
</dbReference>
<evidence type="ECO:0000313" key="11">
    <source>
        <dbReference type="Proteomes" id="UP000219621"/>
    </source>
</evidence>
<evidence type="ECO:0000259" key="8">
    <source>
        <dbReference type="PROSITE" id="PS50122"/>
    </source>
</evidence>
<feature type="active site" evidence="6">
    <location>
        <position position="32"/>
    </location>
</feature>
<keyword evidence="6" id="KW-0378">Hydrolase</keyword>
<evidence type="ECO:0000256" key="7">
    <source>
        <dbReference type="SAM" id="MobiDB-lite"/>
    </source>
</evidence>
<feature type="region of interest" description="Disordered" evidence="7">
    <location>
        <begin position="685"/>
        <end position="708"/>
    </location>
</feature>
<dbReference type="Gene3D" id="3.30.450.20">
    <property type="entry name" value="PAS domain"/>
    <property type="match status" value="1"/>
</dbReference>
<dbReference type="EMBL" id="OCNJ01000012">
    <property type="protein sequence ID" value="SOE00461.1"/>
    <property type="molecule type" value="Genomic_DNA"/>
</dbReference>
<feature type="active site" evidence="6">
    <location>
        <position position="151"/>
    </location>
</feature>
<dbReference type="GO" id="GO:0008984">
    <property type="term" value="F:protein-glutamate methylesterase activity"/>
    <property type="evidence" value="ECO:0007669"/>
    <property type="project" value="InterPro"/>
</dbReference>
<sequence length="840" mass="93441">MPDDTVDDTIEEAAPSRRGRRRKVTIVGIAASAGGLEALGHLITNLPADSQMAYVVVQHMAPQHPSMLTQLLARQTDLKVVEITDGLRVEPNVIHITPPNNDLDIEDGVLALREPHAAIGPKPSADYFFASLAEDQGEHAVGIILSGTGSDGAHGVRAIKAAGGITMAQDEESARYSGMPRAAVETGCVDFVMTPDRMGEELLELLTNPKRAHIAVEEENSDVVQRLLLMVKNRLGVDFTGYKKTTITRRIRRRMAACRCEALADYLAYVTEMPQELEALRNDILISVTSFFRDDQAYETLARVIPDMVRDKKPGDTIRIWVAACASGEEAYSLAILLSEHLGERLGNYQVQIFATDIDADALARARKALYPDAALKNMSREMLSRYFLARGGYYQVVKSVRDMIVFAKHDLIQDPPFLRIDLISCRNLLIYFNAALQQKVINIFHYALNPGKYLLLGKSETIGAATSRFHTVDKKWKLFRRLGDARPQTREQMASFQPRGSDGNAVRGRREPKEVSLNDVAMAALIAAYAPPTALVDRDGRILHVHGEMQSYLQIGQGTPDLNIFTMVRRELRAELRSVFVRAHQKRTELAGPATSFYHDNQEITVRVSVRPLALSTDELFMVCFEPAVAPVGTMSEPRPGLDEDPRVQELEQELVATRENLQTVVEELETANEELQSLNEELQASNEELQSSNEELETSNEELQSTNEELTTVNEELQIKSSELAGVNADLENILRSIGFPIVAIDRGLRVTRYNQPARRLFDLHPTDIGQTITAVTCKAELPGLRDRLHKVVEEGLVDRFDLTHDGTRFHAAFLPYRDDIGNPTGAVLTFFDSALAE</sequence>
<dbReference type="GO" id="GO:0032259">
    <property type="term" value="P:methylation"/>
    <property type="evidence" value="ECO:0007669"/>
    <property type="project" value="UniProtKB-KW"/>
</dbReference>
<accession>A0A286GY95</accession>
<dbReference type="EC" id="2.1.1.80" evidence="2"/>
<evidence type="ECO:0000256" key="3">
    <source>
        <dbReference type="ARBA" id="ARBA00022603"/>
    </source>
</evidence>
<reference evidence="10 11" key="1">
    <citation type="submission" date="2017-09" db="EMBL/GenBank/DDBJ databases">
        <authorList>
            <person name="Ehlers B."/>
            <person name="Leendertz F.H."/>
        </authorList>
    </citation>
    <scope>NUCLEOTIDE SEQUENCE [LARGE SCALE GENOMIC DNA]</scope>
    <source>
        <strain evidence="10 11">USBA 140</strain>
    </source>
</reference>
<dbReference type="InterPro" id="IPR000673">
    <property type="entry name" value="Sig_transdc_resp-reg_Me-estase"/>
</dbReference>
<dbReference type="InterPro" id="IPR050903">
    <property type="entry name" value="Bact_Chemotaxis_MeTrfase"/>
</dbReference>
<dbReference type="GO" id="GO:0000156">
    <property type="term" value="F:phosphorelay response regulator activity"/>
    <property type="evidence" value="ECO:0007669"/>
    <property type="project" value="InterPro"/>
</dbReference>
<dbReference type="Gene3D" id="1.10.155.10">
    <property type="entry name" value="Chemotaxis receptor methyltransferase CheR, N-terminal domain"/>
    <property type="match status" value="1"/>
</dbReference>
<dbReference type="InterPro" id="IPR000780">
    <property type="entry name" value="CheR_MeTrfase"/>
</dbReference>
<feature type="compositionally biased region" description="Low complexity" evidence="7">
    <location>
        <begin position="685"/>
        <end position="695"/>
    </location>
</feature>
<organism evidence="10 11">
    <name type="scientific">Caenispirillum bisanense</name>
    <dbReference type="NCBI Taxonomy" id="414052"/>
    <lineage>
        <taxon>Bacteria</taxon>
        <taxon>Pseudomonadati</taxon>
        <taxon>Pseudomonadota</taxon>
        <taxon>Alphaproteobacteria</taxon>
        <taxon>Rhodospirillales</taxon>
        <taxon>Novispirillaceae</taxon>
        <taxon>Caenispirillum</taxon>
    </lineage>
</organism>
<dbReference type="AlphaFoldDB" id="A0A286GY95"/>
<dbReference type="GO" id="GO:0008983">
    <property type="term" value="F:protein-glutamate O-methyltransferase activity"/>
    <property type="evidence" value="ECO:0007669"/>
    <property type="project" value="UniProtKB-EC"/>
</dbReference>
<dbReference type="SUPFAM" id="SSF52738">
    <property type="entry name" value="Methylesterase CheB, C-terminal domain"/>
    <property type="match status" value="1"/>
</dbReference>
<dbReference type="GO" id="GO:0005737">
    <property type="term" value="C:cytoplasm"/>
    <property type="evidence" value="ECO:0007669"/>
    <property type="project" value="InterPro"/>
</dbReference>
<feature type="domain" description="CheB-type methylesterase" evidence="8">
    <location>
        <begin position="26"/>
        <end position="209"/>
    </location>
</feature>
<evidence type="ECO:0000256" key="4">
    <source>
        <dbReference type="ARBA" id="ARBA00022679"/>
    </source>
</evidence>
<feature type="active site" evidence="6">
    <location>
        <position position="59"/>
    </location>
</feature>
<evidence type="ECO:0000259" key="9">
    <source>
        <dbReference type="PROSITE" id="PS50123"/>
    </source>
</evidence>
<comment type="catalytic activity">
    <reaction evidence="1">
        <text>L-glutamyl-[protein] + S-adenosyl-L-methionine = [protein]-L-glutamate 5-O-methyl ester + S-adenosyl-L-homocysteine</text>
        <dbReference type="Rhea" id="RHEA:24452"/>
        <dbReference type="Rhea" id="RHEA-COMP:10208"/>
        <dbReference type="Rhea" id="RHEA-COMP:10311"/>
        <dbReference type="ChEBI" id="CHEBI:29973"/>
        <dbReference type="ChEBI" id="CHEBI:57856"/>
        <dbReference type="ChEBI" id="CHEBI:59789"/>
        <dbReference type="ChEBI" id="CHEBI:82795"/>
        <dbReference type="EC" id="2.1.1.80"/>
    </reaction>
</comment>
<dbReference type="OrthoDB" id="5287260at2"/>
<dbReference type="GO" id="GO:0006935">
    <property type="term" value="P:chemotaxis"/>
    <property type="evidence" value="ECO:0007669"/>
    <property type="project" value="UniProtKB-UniRule"/>
</dbReference>
<dbReference type="PROSITE" id="PS50123">
    <property type="entry name" value="CHER"/>
    <property type="match status" value="1"/>
</dbReference>
<dbReference type="Pfam" id="PF13596">
    <property type="entry name" value="PAS_10"/>
    <property type="match status" value="1"/>
</dbReference>
<dbReference type="InterPro" id="IPR000014">
    <property type="entry name" value="PAS"/>
</dbReference>
<dbReference type="InterPro" id="IPR022642">
    <property type="entry name" value="CheR_C"/>
</dbReference>
<feature type="domain" description="CheR-type methyltransferase" evidence="9">
    <location>
        <begin position="225"/>
        <end position="484"/>
    </location>
</feature>
<keyword evidence="5" id="KW-0949">S-adenosyl-L-methionine</keyword>
<proteinExistence type="predicted"/>
<keyword evidence="11" id="KW-1185">Reference proteome</keyword>
<dbReference type="Gene3D" id="3.40.50.150">
    <property type="entry name" value="Vaccinia Virus protein VP39"/>
    <property type="match status" value="1"/>
</dbReference>
<evidence type="ECO:0000256" key="6">
    <source>
        <dbReference type="PROSITE-ProRule" id="PRU00050"/>
    </source>
</evidence>